<reference evidence="2 3" key="1">
    <citation type="submission" date="2018-09" db="EMBL/GenBank/DDBJ databases">
        <title>Genome sequencing of strain 6GH32-13.</title>
        <authorList>
            <person name="Weon H.-Y."/>
            <person name="Heo J."/>
            <person name="Kwon S.-W."/>
        </authorList>
    </citation>
    <scope>NUCLEOTIDE SEQUENCE [LARGE SCALE GENOMIC DNA]</scope>
    <source>
        <strain evidence="2 3">5GH32-13</strain>
    </source>
</reference>
<dbReference type="InterPro" id="IPR014710">
    <property type="entry name" value="RmlC-like_jellyroll"/>
</dbReference>
<dbReference type="Pfam" id="PF00027">
    <property type="entry name" value="cNMP_binding"/>
    <property type="match status" value="1"/>
</dbReference>
<dbReference type="Gene3D" id="2.60.120.10">
    <property type="entry name" value="Jelly Rolls"/>
    <property type="match status" value="1"/>
</dbReference>
<protein>
    <submittedName>
        <fullName evidence="2">Crp/Fnr family transcriptional regulator</fullName>
    </submittedName>
</protein>
<gene>
    <name evidence="2" type="ORF">D3H65_28240</name>
</gene>
<dbReference type="InterPro" id="IPR018490">
    <property type="entry name" value="cNMP-bd_dom_sf"/>
</dbReference>
<dbReference type="EMBL" id="CP032157">
    <property type="protein sequence ID" value="AXY77634.1"/>
    <property type="molecule type" value="Genomic_DNA"/>
</dbReference>
<evidence type="ECO:0000313" key="2">
    <source>
        <dbReference type="EMBL" id="AXY77634.1"/>
    </source>
</evidence>
<name>A0A3B7MSV5_9BACT</name>
<evidence type="ECO:0000313" key="3">
    <source>
        <dbReference type="Proteomes" id="UP000263900"/>
    </source>
</evidence>
<sequence length="188" mass="22465">MERLMHFLESIHPMSDELKIYLQANLKQREIKKKEYLLKAGHVSKHVCFILTGLLRCFYEKNDTEVSSWFMKEGDVVFSIESFYTQTPSYESIQALEDTSILYIDHAELEYIYKHFAEFNYIGRILTIHYHTLWARQLYSIRMCSGMERYQWMKENHADLLQKVPARYLAPYLNMTEVSLSRLKAQRG</sequence>
<feature type="domain" description="Cyclic nucleotide-binding" evidence="1">
    <location>
        <begin position="10"/>
        <end position="112"/>
    </location>
</feature>
<dbReference type="InterPro" id="IPR000595">
    <property type="entry name" value="cNMP-bd_dom"/>
</dbReference>
<organism evidence="2 3">
    <name type="scientific">Paraflavitalea soli</name>
    <dbReference type="NCBI Taxonomy" id="2315862"/>
    <lineage>
        <taxon>Bacteria</taxon>
        <taxon>Pseudomonadati</taxon>
        <taxon>Bacteroidota</taxon>
        <taxon>Chitinophagia</taxon>
        <taxon>Chitinophagales</taxon>
        <taxon>Chitinophagaceae</taxon>
        <taxon>Paraflavitalea</taxon>
    </lineage>
</organism>
<dbReference type="PROSITE" id="PS50042">
    <property type="entry name" value="CNMP_BINDING_3"/>
    <property type="match status" value="1"/>
</dbReference>
<dbReference type="CDD" id="cd00038">
    <property type="entry name" value="CAP_ED"/>
    <property type="match status" value="1"/>
</dbReference>
<dbReference type="OrthoDB" id="680421at2"/>
<accession>A0A3B7MSV5</accession>
<evidence type="ECO:0000259" key="1">
    <source>
        <dbReference type="PROSITE" id="PS50042"/>
    </source>
</evidence>
<keyword evidence="3" id="KW-1185">Reference proteome</keyword>
<proteinExistence type="predicted"/>
<dbReference type="KEGG" id="pseg:D3H65_28240"/>
<dbReference type="SMART" id="SM00100">
    <property type="entry name" value="cNMP"/>
    <property type="match status" value="1"/>
</dbReference>
<dbReference type="Proteomes" id="UP000263900">
    <property type="component" value="Chromosome"/>
</dbReference>
<dbReference type="SUPFAM" id="SSF51206">
    <property type="entry name" value="cAMP-binding domain-like"/>
    <property type="match status" value="1"/>
</dbReference>
<dbReference type="AlphaFoldDB" id="A0A3B7MSV5"/>